<protein>
    <submittedName>
        <fullName evidence="2">Uncharacterized protein</fullName>
    </submittedName>
</protein>
<dbReference type="EnsemblBacteria" id="AAK90678">
    <property type="protein sequence ID" value="AAK90678"/>
    <property type="gene ID" value="Atu5304"/>
</dbReference>
<dbReference type="OrthoDB" id="7305331at2"/>
<dbReference type="KEGG" id="atu:Atu5304"/>
<geneLocation type="plasmid" evidence="2 3">
    <name>At</name>
</geneLocation>
<dbReference type="HOGENOM" id="CLU_1599249_0_0_5"/>
<dbReference type="AlphaFoldDB" id="Q8U5U4"/>
<proteinExistence type="predicted"/>
<sequence length="166" mass="17717">MLARRIACASRSLVSSTVGICPYFTAALLMVSSMIRMPAVTVAAHRAYLEVGRRHIRPVSNHTHHGDFGHASCHEVRLQQCGLAKARGDGYVLEALLPFKNRAAAALAVAERMDASLASAVMGKLQYREGYADISKTAQATTISLLKSVCDPKPAVTAAPCSPSPR</sequence>
<keyword evidence="1" id="KW-0812">Transmembrane</keyword>
<feature type="transmembrane region" description="Helical" evidence="1">
    <location>
        <begin position="12"/>
        <end position="35"/>
    </location>
</feature>
<organism evidence="2 3">
    <name type="scientific">Agrobacterium fabrum (strain C58 / ATCC 33970)</name>
    <name type="common">Agrobacterium tumefaciens (strain C58)</name>
    <dbReference type="NCBI Taxonomy" id="176299"/>
    <lineage>
        <taxon>Bacteria</taxon>
        <taxon>Pseudomonadati</taxon>
        <taxon>Pseudomonadota</taxon>
        <taxon>Alphaproteobacteria</taxon>
        <taxon>Hyphomicrobiales</taxon>
        <taxon>Rhizobiaceae</taxon>
        <taxon>Rhizobium/Agrobacterium group</taxon>
        <taxon>Agrobacterium</taxon>
        <taxon>Agrobacterium tumefaciens complex</taxon>
    </lineage>
</organism>
<evidence type="ECO:0000256" key="1">
    <source>
        <dbReference type="SAM" id="Phobius"/>
    </source>
</evidence>
<keyword evidence="1" id="KW-1133">Transmembrane helix</keyword>
<name>Q8U5U4_AGRFC</name>
<keyword evidence="2" id="KW-0614">Plasmid</keyword>
<dbReference type="BioCyc" id="AGRO:ATU5304-MONOMER"/>
<keyword evidence="3" id="KW-1185">Reference proteome</keyword>
<reference evidence="2 3" key="1">
    <citation type="journal article" date="2001" name="Science">
        <title>The genome of the natural genetic engineer Agrobacterium tumefaciens C58.</title>
        <authorList>
            <person name="Wood D.W."/>
            <person name="Setubal J.C."/>
            <person name="Kaul R."/>
            <person name="Monks D.E."/>
            <person name="Kitajima J.P."/>
            <person name="Okura V.K."/>
            <person name="Zhou Y."/>
            <person name="Chen L."/>
            <person name="Wood G.E."/>
            <person name="Almeida N.F.Jr."/>
            <person name="Woo L."/>
            <person name="Chen Y."/>
            <person name="Paulsen I.T."/>
            <person name="Eisen J.A."/>
            <person name="Karp P.D."/>
            <person name="Bovee D.Sr."/>
            <person name="Chapman P."/>
            <person name="Clendenning J."/>
            <person name="Deatherage G."/>
            <person name="Gillet W."/>
            <person name="Grant C."/>
            <person name="Kutyavin T."/>
            <person name="Levy R."/>
            <person name="Li M.J."/>
            <person name="McClelland E."/>
            <person name="Palmieri A."/>
            <person name="Raymond C."/>
            <person name="Rouse G."/>
            <person name="Saenphimmachak C."/>
            <person name="Wu Z."/>
            <person name="Romero P."/>
            <person name="Gordon D."/>
            <person name="Zhang S."/>
            <person name="Yoo H."/>
            <person name="Tao Y."/>
            <person name="Biddle P."/>
            <person name="Jung M."/>
            <person name="Krespan W."/>
            <person name="Perry M."/>
            <person name="Gordon-Kamm B."/>
            <person name="Liao L."/>
            <person name="Kim S."/>
            <person name="Hendrick C."/>
            <person name="Zhao Z.Y."/>
            <person name="Dolan M."/>
            <person name="Chumley F."/>
            <person name="Tingey S.V."/>
            <person name="Tomb J.F."/>
            <person name="Gordon M.P."/>
            <person name="Olson M.V."/>
            <person name="Nester E.W."/>
        </authorList>
    </citation>
    <scope>NUCLEOTIDE SEQUENCE [LARGE SCALE GENOMIC DNA]</scope>
    <source>
        <strain evidence="3">C58 / ATCC 33970</strain>
    </source>
</reference>
<keyword evidence="1" id="KW-0472">Membrane</keyword>
<accession>Q8U5U4</accession>
<evidence type="ECO:0000313" key="3">
    <source>
        <dbReference type="Proteomes" id="UP000000813"/>
    </source>
</evidence>
<dbReference type="Proteomes" id="UP000000813">
    <property type="component" value="Plasmid At"/>
</dbReference>
<reference evidence="2 3" key="2">
    <citation type="journal article" date="2001" name="Science">
        <title>Genome sequence of the plant pathogen and biotechnology agent Agrobacterium tumefaciens C58.</title>
        <authorList>
            <person name="Goodner B."/>
            <person name="Hinkle G."/>
            <person name="Gattung S."/>
            <person name="Miller N."/>
            <person name="Blanchard M."/>
            <person name="Qurollo B."/>
            <person name="Goldman B.S."/>
            <person name="Cao Y."/>
            <person name="Askenazi M."/>
            <person name="Halling C."/>
            <person name="Mullin L."/>
            <person name="Houmiel K."/>
            <person name="Gordon J."/>
            <person name="Vaudin M."/>
            <person name="Iartchouk O."/>
            <person name="Epp A."/>
            <person name="Liu F."/>
            <person name="Wollam C."/>
            <person name="Allinger M."/>
            <person name="Doughty D."/>
            <person name="Scott C."/>
            <person name="Lappas C."/>
            <person name="Markelz B."/>
            <person name="Flanagan C."/>
            <person name="Crowell C."/>
            <person name="Gurson J."/>
            <person name="Lomo C."/>
            <person name="Sear C."/>
            <person name="Strub G."/>
            <person name="Cielo C."/>
            <person name="Slater S."/>
        </authorList>
    </citation>
    <scope>NUCLEOTIDE SEQUENCE [LARGE SCALE GENOMIC DNA]</scope>
    <source>
        <strain evidence="3">C58 / ATCC 33970</strain>
    </source>
</reference>
<evidence type="ECO:0000313" key="2">
    <source>
        <dbReference type="EMBL" id="AAK90678.2"/>
    </source>
</evidence>
<gene>
    <name evidence="2" type="ordered locus">Atu5304</name>
</gene>
<dbReference type="EMBL" id="AE007872">
    <property type="protein sequence ID" value="AAK90678.2"/>
    <property type="molecule type" value="Genomic_DNA"/>
</dbReference>